<comment type="similarity">
    <text evidence="2">Belongs to the RRG7 family.</text>
</comment>
<evidence type="ECO:0000256" key="1">
    <source>
        <dbReference type="ARBA" id="ARBA00004173"/>
    </source>
</evidence>
<dbReference type="PANTHER" id="PTHR28133">
    <property type="entry name" value="REQUIRED FOR RESPIRATORY GROWTH PROTEIN 7, MITOCHONDRIAL"/>
    <property type="match status" value="1"/>
</dbReference>
<organism evidence="5 6">
    <name type="scientific">Suhomyces tanzawaensis NRRL Y-17324</name>
    <dbReference type="NCBI Taxonomy" id="984487"/>
    <lineage>
        <taxon>Eukaryota</taxon>
        <taxon>Fungi</taxon>
        <taxon>Dikarya</taxon>
        <taxon>Ascomycota</taxon>
        <taxon>Saccharomycotina</taxon>
        <taxon>Pichiomycetes</taxon>
        <taxon>Debaryomycetaceae</taxon>
        <taxon>Suhomyces</taxon>
    </lineage>
</organism>
<reference evidence="6" key="1">
    <citation type="submission" date="2016-05" db="EMBL/GenBank/DDBJ databases">
        <title>Comparative genomics of biotechnologically important yeasts.</title>
        <authorList>
            <consortium name="DOE Joint Genome Institute"/>
            <person name="Riley R."/>
            <person name="Haridas S."/>
            <person name="Wolfe K.H."/>
            <person name="Lopes M.R."/>
            <person name="Hittinger C.T."/>
            <person name="Goker M."/>
            <person name="Salamov A."/>
            <person name="Wisecaver J."/>
            <person name="Long T.M."/>
            <person name="Aerts A.L."/>
            <person name="Barry K."/>
            <person name="Choi C."/>
            <person name="Clum A."/>
            <person name="Coughlan A.Y."/>
            <person name="Deshpande S."/>
            <person name="Douglass A.P."/>
            <person name="Hanson S.J."/>
            <person name="Klenk H.-P."/>
            <person name="Labutti K."/>
            <person name="Lapidus A."/>
            <person name="Lindquist E."/>
            <person name="Lipzen A."/>
            <person name="Meier-Kolthoff J.P."/>
            <person name="Ohm R.A."/>
            <person name="Otillar R.P."/>
            <person name="Pangilinan J."/>
            <person name="Peng Y."/>
            <person name="Rokas A."/>
            <person name="Rosa C.A."/>
            <person name="Scheuner C."/>
            <person name="Sibirny A.A."/>
            <person name="Slot J.C."/>
            <person name="Stielow J.B."/>
            <person name="Sun H."/>
            <person name="Kurtzman C.P."/>
            <person name="Blackwell M."/>
            <person name="Grigoriev I.V."/>
            <person name="Jeffries T.W."/>
        </authorList>
    </citation>
    <scope>NUCLEOTIDE SEQUENCE [LARGE SCALE GENOMIC DNA]</scope>
    <source>
        <strain evidence="6">NRRL Y-17324</strain>
    </source>
</reference>
<feature type="non-terminal residue" evidence="5">
    <location>
        <position position="238"/>
    </location>
</feature>
<keyword evidence="4" id="KW-0496">Mitochondrion</keyword>
<dbReference type="GeneID" id="30982802"/>
<dbReference type="OrthoDB" id="20734at2759"/>
<comment type="subcellular location">
    <subcellularLocation>
        <location evidence="1">Mitochondrion</location>
    </subcellularLocation>
</comment>
<proteinExistence type="inferred from homology"/>
<evidence type="ECO:0000256" key="4">
    <source>
        <dbReference type="ARBA" id="ARBA00023128"/>
    </source>
</evidence>
<dbReference type="EMBL" id="KV453911">
    <property type="protein sequence ID" value="ODV79601.1"/>
    <property type="molecule type" value="Genomic_DNA"/>
</dbReference>
<dbReference type="GO" id="GO:0005739">
    <property type="term" value="C:mitochondrion"/>
    <property type="evidence" value="ECO:0007669"/>
    <property type="project" value="UniProtKB-SubCell"/>
</dbReference>
<protein>
    <recommendedName>
        <fullName evidence="3">Required for respiratory growth protein 7, mitochondrial</fullName>
    </recommendedName>
</protein>
<evidence type="ECO:0000256" key="2">
    <source>
        <dbReference type="ARBA" id="ARBA00009554"/>
    </source>
</evidence>
<accession>A0A1E4SJC2</accession>
<sequence length="238" mass="26518">SGYQTCQEYLDYCKHNKVSLETANFNGTLYELYSKQMLESFLRCKGLIRTGGAYDNGLDLYGKWDLSQFHAYSKEKLDRTEKVSSRSLVKQSIEGGAASLAISLEKDIAVLVQCKNVSRRITASLVRELAGIYNYHVKKRTGPNSVLTSYMLLISPTTMTAQALSQMNTSTFPMVHLVLPALQYTGPRGSDTVLQPQDLFDVVNWSGKGIQLAYLNSKARSLLAGLNMELQLQLVVNK</sequence>
<dbReference type="InterPro" id="IPR018828">
    <property type="entry name" value="RRG7"/>
</dbReference>
<dbReference type="AlphaFoldDB" id="A0A1E4SJC2"/>
<evidence type="ECO:0000313" key="5">
    <source>
        <dbReference type="EMBL" id="ODV79601.1"/>
    </source>
</evidence>
<feature type="non-terminal residue" evidence="5">
    <location>
        <position position="1"/>
    </location>
</feature>
<dbReference type="PANTHER" id="PTHR28133:SF1">
    <property type="entry name" value="REQUIRED FOR RESPIRATORY GROWTH PROTEIN 7, MITOCHONDRIAL"/>
    <property type="match status" value="1"/>
</dbReference>
<evidence type="ECO:0000313" key="6">
    <source>
        <dbReference type="Proteomes" id="UP000094285"/>
    </source>
</evidence>
<evidence type="ECO:0000256" key="3">
    <source>
        <dbReference type="ARBA" id="ARBA00014638"/>
    </source>
</evidence>
<gene>
    <name evidence="5" type="ORF">CANTADRAFT_36098</name>
</gene>
<dbReference type="Proteomes" id="UP000094285">
    <property type="component" value="Unassembled WGS sequence"/>
</dbReference>
<keyword evidence="6" id="KW-1185">Reference proteome</keyword>
<name>A0A1E4SJC2_9ASCO</name>
<dbReference type="RefSeq" id="XP_020064723.1">
    <property type="nucleotide sequence ID" value="XM_020208665.1"/>
</dbReference>
<dbReference type="Pfam" id="PF10356">
    <property type="entry name" value="RRG7"/>
    <property type="match status" value="1"/>
</dbReference>